<name>A0A7X0Y677_9LIST</name>
<evidence type="ECO:0000313" key="1">
    <source>
        <dbReference type="EMBL" id="MBC1937784.1"/>
    </source>
</evidence>
<dbReference type="InterPro" id="IPR048101">
    <property type="entry name" value="MobP2"/>
</dbReference>
<dbReference type="Proteomes" id="UP000535908">
    <property type="component" value="Unassembled WGS sequence"/>
</dbReference>
<comment type="caution">
    <text evidence="1">The sequence shown here is derived from an EMBL/GenBank/DDBJ whole genome shotgun (WGS) entry which is preliminary data.</text>
</comment>
<gene>
    <name evidence="1" type="ORF">HCA69_15550</name>
</gene>
<evidence type="ECO:0008006" key="3">
    <source>
        <dbReference type="Google" id="ProtNLM"/>
    </source>
</evidence>
<evidence type="ECO:0000313" key="2">
    <source>
        <dbReference type="Proteomes" id="UP000535908"/>
    </source>
</evidence>
<dbReference type="RefSeq" id="WP_185527815.1">
    <property type="nucleotide sequence ID" value="NZ_JAARWN010000024.1"/>
</dbReference>
<dbReference type="InterPro" id="IPR041073">
    <property type="entry name" value="MobL"/>
</dbReference>
<reference evidence="1 2" key="1">
    <citation type="submission" date="2020-03" db="EMBL/GenBank/DDBJ databases">
        <title>Soil Listeria distribution.</title>
        <authorList>
            <person name="Liao J."/>
            <person name="Wiedmann M."/>
        </authorList>
    </citation>
    <scope>NUCLEOTIDE SEQUENCE [LARGE SCALE GENOMIC DNA]</scope>
    <source>
        <strain evidence="1 2">FSL L7-0741</strain>
    </source>
</reference>
<dbReference type="AlphaFoldDB" id="A0A7X0Y677"/>
<sequence length="608" mass="70084">MAEIIIVSDFVQAKTARVKKQSFSGVLEYNANELKTDAKRFIQEADEIYVDLSYSGMNRYMSDIEKSSGLFTRKRDYISDTDEKMLADTFDKSQEKDGNLWRFVVSFENEALEKYGVFHSKTRQLNETRLKNAVRVAMNDFVKREGFHDANFVWSGAIHHNTDNIHVHIAGVERDPHRFRGVVKYSSIEKVTSHIINALDNRKDQLAKIDTLYRENIVAKRKAMQVIDYDQQTIHKMADIREKLPLDKRKWKYGMNAMNTLRPEIDALTKHMLDRYFPEAYQAFEKALQAETENNKKRYGESDRNKDTFRNKVSALYSTMGNATLKELLRYEKEHVALVKDTDGNVLQKRPIDAQGQAIIAPMPPGDYIVERESADGKQFSDGLEFTIPPLEAEEFSEHDVPMFSDDMAPPTDWETAMVPPEDIGRDLSLDDLTGLTSPSEVVEQALEDTPAQIEKLQQPDDLEAMMAPPEMPIEEVMAAEIPPINQESMDALLQSEVPNLGSVGMEAKRYFHETMGMHPVKGSSKQNFTMQLSSDRMLQKQQDWQRKTIYLNRSSQQAYRVKPKFQTHHTPKVSLNRLKKVFGNELEQEQNQAIYNYHVEQNMEAER</sequence>
<dbReference type="NCBIfam" id="NF041498">
    <property type="entry name" value="MobP2"/>
    <property type="match status" value="1"/>
</dbReference>
<proteinExistence type="predicted"/>
<dbReference type="EMBL" id="JAARWN010000024">
    <property type="protein sequence ID" value="MBC1937784.1"/>
    <property type="molecule type" value="Genomic_DNA"/>
</dbReference>
<protein>
    <recommendedName>
        <fullName evidence="3">Relaxase</fullName>
    </recommendedName>
</protein>
<dbReference type="Pfam" id="PF18555">
    <property type="entry name" value="MobL"/>
    <property type="match status" value="1"/>
</dbReference>
<accession>A0A7X0Y677</accession>
<organism evidence="1 2">
    <name type="scientific">Listeria grandensis</name>
    <dbReference type="NCBI Taxonomy" id="1494963"/>
    <lineage>
        <taxon>Bacteria</taxon>
        <taxon>Bacillati</taxon>
        <taxon>Bacillota</taxon>
        <taxon>Bacilli</taxon>
        <taxon>Bacillales</taxon>
        <taxon>Listeriaceae</taxon>
        <taxon>Listeria</taxon>
    </lineage>
</organism>